<gene>
    <name evidence="3" type="ORF">SAMN05192580_3435</name>
</gene>
<dbReference type="GO" id="GO:0004493">
    <property type="term" value="F:methylmalonyl-CoA epimerase activity"/>
    <property type="evidence" value="ECO:0007669"/>
    <property type="project" value="TreeGrafter"/>
</dbReference>
<dbReference type="InterPro" id="IPR051785">
    <property type="entry name" value="MMCE/EMCE_epimerase"/>
</dbReference>
<protein>
    <submittedName>
        <fullName evidence="3">Catechol 2,3-dioxygenase</fullName>
    </submittedName>
</protein>
<dbReference type="GO" id="GO:0051213">
    <property type="term" value="F:dioxygenase activity"/>
    <property type="evidence" value="ECO:0007669"/>
    <property type="project" value="UniProtKB-KW"/>
</dbReference>
<dbReference type="SUPFAM" id="SSF54593">
    <property type="entry name" value="Glyoxalase/Bleomycin resistance protein/Dihydroxybiphenyl dioxygenase"/>
    <property type="match status" value="1"/>
</dbReference>
<dbReference type="RefSeq" id="WP_242653547.1">
    <property type="nucleotide sequence ID" value="NZ_FOZG01000003.1"/>
</dbReference>
<reference evidence="3 4" key="1">
    <citation type="submission" date="2016-10" db="EMBL/GenBank/DDBJ databases">
        <authorList>
            <person name="de Groot N.N."/>
        </authorList>
    </citation>
    <scope>NUCLEOTIDE SEQUENCE [LARGE SCALE GENOMIC DNA]</scope>
    <source>
        <strain evidence="3 4">S5-249</strain>
    </source>
</reference>
<dbReference type="PANTHER" id="PTHR43048">
    <property type="entry name" value="METHYLMALONYL-COA EPIMERASE"/>
    <property type="match status" value="1"/>
</dbReference>
<dbReference type="AlphaFoldDB" id="A0A1I6M4F9"/>
<dbReference type="Pfam" id="PF00903">
    <property type="entry name" value="Glyoxalase"/>
    <property type="match status" value="1"/>
</dbReference>
<dbReference type="EMBL" id="FOZG01000003">
    <property type="protein sequence ID" value="SFS10570.1"/>
    <property type="molecule type" value="Genomic_DNA"/>
</dbReference>
<dbReference type="PANTHER" id="PTHR43048:SF6">
    <property type="entry name" value="BLR8189 PROTEIN"/>
    <property type="match status" value="1"/>
</dbReference>
<dbReference type="STRING" id="1166337.SAMN05192580_3435"/>
<evidence type="ECO:0000313" key="4">
    <source>
        <dbReference type="Proteomes" id="UP000198824"/>
    </source>
</evidence>
<evidence type="ECO:0000313" key="3">
    <source>
        <dbReference type="EMBL" id="SFS10570.1"/>
    </source>
</evidence>
<dbReference type="InterPro" id="IPR004360">
    <property type="entry name" value="Glyas_Fos-R_dOase_dom"/>
</dbReference>
<feature type="domain" description="VOC" evidence="2">
    <location>
        <begin position="4"/>
        <end position="142"/>
    </location>
</feature>
<evidence type="ECO:0000259" key="2">
    <source>
        <dbReference type="PROSITE" id="PS51819"/>
    </source>
</evidence>
<organism evidence="3 4">
    <name type="scientific">Sphingomonas jatrophae</name>
    <dbReference type="NCBI Taxonomy" id="1166337"/>
    <lineage>
        <taxon>Bacteria</taxon>
        <taxon>Pseudomonadati</taxon>
        <taxon>Pseudomonadota</taxon>
        <taxon>Alphaproteobacteria</taxon>
        <taxon>Sphingomonadales</taxon>
        <taxon>Sphingomonadaceae</taxon>
        <taxon>Sphingomonas</taxon>
    </lineage>
</organism>
<dbReference type="InterPro" id="IPR029068">
    <property type="entry name" value="Glyas_Bleomycin-R_OHBP_Dase"/>
</dbReference>
<keyword evidence="4" id="KW-1185">Reference proteome</keyword>
<keyword evidence="1" id="KW-0479">Metal-binding</keyword>
<keyword evidence="3" id="KW-0560">Oxidoreductase</keyword>
<dbReference type="Proteomes" id="UP000198824">
    <property type="component" value="Unassembled WGS sequence"/>
</dbReference>
<accession>A0A1I6M4F9</accession>
<name>A0A1I6M4F9_9SPHN</name>
<dbReference type="Gene3D" id="3.10.180.10">
    <property type="entry name" value="2,3-Dihydroxybiphenyl 1,2-Dioxygenase, domain 1"/>
    <property type="match status" value="1"/>
</dbReference>
<dbReference type="GO" id="GO:0046491">
    <property type="term" value="P:L-methylmalonyl-CoA metabolic process"/>
    <property type="evidence" value="ECO:0007669"/>
    <property type="project" value="TreeGrafter"/>
</dbReference>
<dbReference type="InterPro" id="IPR037523">
    <property type="entry name" value="VOC_core"/>
</dbReference>
<proteinExistence type="predicted"/>
<keyword evidence="3" id="KW-0223">Dioxygenase</keyword>
<evidence type="ECO:0000256" key="1">
    <source>
        <dbReference type="ARBA" id="ARBA00022723"/>
    </source>
</evidence>
<dbReference type="PROSITE" id="PS51819">
    <property type="entry name" value="VOC"/>
    <property type="match status" value="1"/>
</dbReference>
<dbReference type="GO" id="GO:0046872">
    <property type="term" value="F:metal ion binding"/>
    <property type="evidence" value="ECO:0007669"/>
    <property type="project" value="UniProtKB-KW"/>
</dbReference>
<sequence length="164" mass="17781">MILGIHHVSISVRDMARMLAFYRDLTGFEVVDQMEWSPGNERIDAMVGLPGSSARMVMLNGGTCYIELFEYLSPVSQANDPDRPVCDAGLTHLCLTVDDIDADVARLTAAGIRFHAPPGPAGAFRAVYGRDPEGNIFELIQFMEDHPFAAARLGAAASRRGTAV</sequence>